<name>A0A2P2NUY6_RHIMU</name>
<evidence type="ECO:0000313" key="1">
    <source>
        <dbReference type="EMBL" id="MBX46274.1"/>
    </source>
</evidence>
<proteinExistence type="predicted"/>
<organism evidence="1">
    <name type="scientific">Rhizophora mucronata</name>
    <name type="common">Asiatic mangrove</name>
    <dbReference type="NCBI Taxonomy" id="61149"/>
    <lineage>
        <taxon>Eukaryota</taxon>
        <taxon>Viridiplantae</taxon>
        <taxon>Streptophyta</taxon>
        <taxon>Embryophyta</taxon>
        <taxon>Tracheophyta</taxon>
        <taxon>Spermatophyta</taxon>
        <taxon>Magnoliopsida</taxon>
        <taxon>eudicotyledons</taxon>
        <taxon>Gunneridae</taxon>
        <taxon>Pentapetalae</taxon>
        <taxon>rosids</taxon>
        <taxon>fabids</taxon>
        <taxon>Malpighiales</taxon>
        <taxon>Rhizophoraceae</taxon>
        <taxon>Rhizophora</taxon>
    </lineage>
</organism>
<dbReference type="EMBL" id="GGEC01065790">
    <property type="protein sequence ID" value="MBX46274.1"/>
    <property type="molecule type" value="Transcribed_RNA"/>
</dbReference>
<reference evidence="1" key="1">
    <citation type="submission" date="2018-02" db="EMBL/GenBank/DDBJ databases">
        <title>Rhizophora mucronata_Transcriptome.</title>
        <authorList>
            <person name="Meera S.P."/>
            <person name="Sreeshan A."/>
            <person name="Augustine A."/>
        </authorList>
    </citation>
    <scope>NUCLEOTIDE SEQUENCE</scope>
    <source>
        <tissue evidence="1">Leaf</tissue>
    </source>
</reference>
<accession>A0A2P2NUY6</accession>
<sequence>MLIFVFGHEKIIADNKIYLFTKCRCIFTGTDIQIICLQL</sequence>
<protein>
    <submittedName>
        <fullName evidence="1">Uncharacterized protein</fullName>
    </submittedName>
</protein>
<dbReference type="AlphaFoldDB" id="A0A2P2NUY6"/>